<proteinExistence type="predicted"/>
<name>A0ABY4TF28_9ACTN</name>
<feature type="compositionally biased region" description="Basic and acidic residues" evidence="1">
    <location>
        <begin position="7"/>
        <end position="16"/>
    </location>
</feature>
<gene>
    <name evidence="2" type="ORF">MW084_18150</name>
</gene>
<feature type="compositionally biased region" description="Basic residues" evidence="1">
    <location>
        <begin position="24"/>
        <end position="35"/>
    </location>
</feature>
<dbReference type="EMBL" id="CP095474">
    <property type="protein sequence ID" value="URN17538.1"/>
    <property type="molecule type" value="Genomic_DNA"/>
</dbReference>
<dbReference type="Proteomes" id="UP001056383">
    <property type="component" value="Chromosome"/>
</dbReference>
<accession>A0ABY4TF28</accession>
<keyword evidence="3" id="KW-1185">Reference proteome</keyword>
<feature type="region of interest" description="Disordered" evidence="1">
    <location>
        <begin position="1"/>
        <end position="35"/>
    </location>
</feature>
<reference evidence="2" key="1">
    <citation type="submission" date="2022-04" db="EMBL/GenBank/DDBJ databases">
        <title>Systematic whole-genome sequencing reveals an unexpected diversity among actinomycetoma pathogens and provides insights into their antibacterial susceptibilities.</title>
        <authorList>
            <person name="Watson A.K."/>
            <person name="Kepplinger B."/>
            <person name="Bakhiet S.M."/>
            <person name="Mhmoud N.A."/>
            <person name="Chapman J."/>
            <person name="Allenby N."/>
            <person name="Mickiewicz K."/>
            <person name="Goodfellow M."/>
            <person name="Fahal A.H."/>
            <person name="Errington J."/>
        </authorList>
    </citation>
    <scope>NUCLEOTIDE SEQUENCE</scope>
    <source>
        <strain evidence="2">SD 504</strain>
    </source>
</reference>
<dbReference type="RefSeq" id="WP_010470649.1">
    <property type="nucleotide sequence ID" value="NZ_CP095474.1"/>
</dbReference>
<evidence type="ECO:0000313" key="3">
    <source>
        <dbReference type="Proteomes" id="UP001056383"/>
    </source>
</evidence>
<protein>
    <submittedName>
        <fullName evidence="2">Uncharacterized protein</fullName>
    </submittedName>
</protein>
<sequence length="85" mass="9274">MDGTTAPRDRGDRSRTDAVPGLPRGRRGWSRRRRIASPTAAVPAVLLARNTVAVRTETYEAPGERIARPAAPVGRGMRSGRTRRP</sequence>
<feature type="region of interest" description="Disordered" evidence="1">
    <location>
        <begin position="63"/>
        <end position="85"/>
    </location>
</feature>
<evidence type="ECO:0000256" key="1">
    <source>
        <dbReference type="SAM" id="MobiDB-lite"/>
    </source>
</evidence>
<evidence type="ECO:0000313" key="2">
    <source>
        <dbReference type="EMBL" id="URN17538.1"/>
    </source>
</evidence>
<organism evidence="2 3">
    <name type="scientific">Streptomyces sudanensis</name>
    <dbReference type="NCBI Taxonomy" id="436397"/>
    <lineage>
        <taxon>Bacteria</taxon>
        <taxon>Bacillati</taxon>
        <taxon>Actinomycetota</taxon>
        <taxon>Actinomycetes</taxon>
        <taxon>Kitasatosporales</taxon>
        <taxon>Streptomycetaceae</taxon>
        <taxon>Streptomyces</taxon>
    </lineage>
</organism>